<dbReference type="SUPFAM" id="SSF56317">
    <property type="entry name" value="Carbon-nitrogen hydrolase"/>
    <property type="match status" value="1"/>
</dbReference>
<dbReference type="GO" id="GO:0018762">
    <property type="term" value="F:aliphatic nitrilase activity"/>
    <property type="evidence" value="ECO:0007669"/>
    <property type="project" value="UniProtKB-EC"/>
</dbReference>
<evidence type="ECO:0000313" key="6">
    <source>
        <dbReference type="Proteomes" id="UP001055307"/>
    </source>
</evidence>
<dbReference type="PANTHER" id="PTHR46044">
    <property type="entry name" value="NITRILASE"/>
    <property type="match status" value="1"/>
</dbReference>
<dbReference type="AlphaFoldDB" id="A0A679KAM2"/>
<feature type="region of interest" description="Disordered" evidence="2">
    <location>
        <begin position="343"/>
        <end position="368"/>
    </location>
</feature>
<comment type="similarity">
    <text evidence="1">Belongs to the carbon-nitrogen hydrolase superfamily. Nitrilase family.</text>
</comment>
<accession>A0A679KAM2</accession>
<reference evidence="4" key="2">
    <citation type="submission" date="2019-12" db="EMBL/GenBank/DDBJ databases">
        <authorList>
            <person name="Cremers G."/>
        </authorList>
    </citation>
    <scope>NUCLEOTIDE SEQUENCE</scope>
    <source>
        <strain evidence="4">Mbul2</strain>
    </source>
</reference>
<feature type="domain" description="CN hydrolase" evidence="3">
    <location>
        <begin position="12"/>
        <end position="278"/>
    </location>
</feature>
<dbReference type="Pfam" id="PF00795">
    <property type="entry name" value="CN_hydrolase"/>
    <property type="match status" value="1"/>
</dbReference>
<dbReference type="CDD" id="cd07564">
    <property type="entry name" value="nitrilases_CHs"/>
    <property type="match status" value="1"/>
</dbReference>
<protein>
    <submittedName>
        <fullName evidence="4">Aliphatic nitrilase</fullName>
        <ecNumber evidence="4">3.5.5.7</ecNumber>
    </submittedName>
</protein>
<dbReference type="Gene3D" id="3.60.110.10">
    <property type="entry name" value="Carbon-nitrogen hydrolase"/>
    <property type="match status" value="1"/>
</dbReference>
<dbReference type="PANTHER" id="PTHR46044:SF1">
    <property type="entry name" value="CN HYDROLASE DOMAIN-CONTAINING PROTEIN"/>
    <property type="match status" value="1"/>
</dbReference>
<name>A0A679KAM2_9HYPH</name>
<dbReference type="InterPro" id="IPR023919">
    <property type="entry name" value="Nitrilase"/>
</dbReference>
<dbReference type="PROSITE" id="PS00921">
    <property type="entry name" value="NITRIL_CHT_2"/>
    <property type="match status" value="1"/>
</dbReference>
<dbReference type="PROSITE" id="PS50263">
    <property type="entry name" value="CN_HYDROLASE"/>
    <property type="match status" value="1"/>
</dbReference>
<dbReference type="InterPro" id="IPR044149">
    <property type="entry name" value="Nitrilases_CHs"/>
</dbReference>
<dbReference type="InterPro" id="IPR003010">
    <property type="entry name" value="C-N_Hydrolase"/>
</dbReference>
<evidence type="ECO:0000313" key="5">
    <source>
        <dbReference type="EMBL" id="GJD42028.1"/>
    </source>
</evidence>
<dbReference type="Proteomes" id="UP001055307">
    <property type="component" value="Unassembled WGS sequence"/>
</dbReference>
<evidence type="ECO:0000313" key="4">
    <source>
        <dbReference type="EMBL" id="CAA2144129.1"/>
    </source>
</evidence>
<sequence>MSESRLSEPRIVRAAAVQISPDLERPGGTLERVLAATDEAAGKGARFIVFPETFVPYYPYFSFIAPPAAQGPEHLRLYEGAVTVPGPVTQAVSAAARRHGAVIVLGINERDHGSLYNAQLIFDADGTLLLKRRKITPTYHERMIWGQGDGAGLTVVETAVGRVGALACWEHYNPLARYALMAQHEEIHAAQFPGSMVGQIFADQMEVTIRHHALEAAAFVVNATGWLTEAQIAKISPDERMRGALRGGNCTAIVSPEGKHLVPPMTEGEGILVADMDMALVTKRKRMMDSVGHYARPELLSLNHDARPARTVVTTPASDIPHPRSTDHERLSAADLPGRFVAGAVPGLPGDADGAPDQRPAILRSQAG</sequence>
<keyword evidence="6" id="KW-1185">Reference proteome</keyword>
<evidence type="ECO:0000256" key="1">
    <source>
        <dbReference type="ARBA" id="ARBA00008129"/>
    </source>
</evidence>
<reference evidence="5" key="1">
    <citation type="journal article" date="2016" name="Front. Microbiol.">
        <title>Genome Sequence of the Piezophilic, Mesophilic Sulfate-Reducing Bacterium Desulfovibrio indicus J2T.</title>
        <authorList>
            <person name="Cao J."/>
            <person name="Maignien L."/>
            <person name="Shao Z."/>
            <person name="Alain K."/>
            <person name="Jebbar M."/>
        </authorList>
    </citation>
    <scope>NUCLEOTIDE SEQUENCE</scope>
    <source>
        <strain evidence="5">DSM 21893</strain>
    </source>
</reference>
<gene>
    <name evidence="4" type="primary">nitA_1</name>
    <name evidence="5" type="synonym">nitA_2</name>
    <name evidence="4" type="ORF">MBLL_03247</name>
    <name evidence="5" type="ORF">OICFNHDK_4519</name>
</gene>
<evidence type="ECO:0000259" key="3">
    <source>
        <dbReference type="PROSITE" id="PS50263"/>
    </source>
</evidence>
<evidence type="ECO:0000256" key="2">
    <source>
        <dbReference type="SAM" id="MobiDB-lite"/>
    </source>
</evidence>
<dbReference type="InterPro" id="IPR000132">
    <property type="entry name" value="Nitrilase/CN_hydratase_CS"/>
</dbReference>
<reference evidence="5" key="3">
    <citation type="submission" date="2021-08" db="EMBL/GenBank/DDBJ databases">
        <authorList>
            <person name="Tani A."/>
            <person name="Ola A."/>
            <person name="Ogura Y."/>
            <person name="Katsura K."/>
            <person name="Hayashi T."/>
        </authorList>
    </citation>
    <scope>NUCLEOTIDE SEQUENCE</scope>
    <source>
        <strain evidence="5">DSM 21893</strain>
    </source>
</reference>
<dbReference type="InterPro" id="IPR036526">
    <property type="entry name" value="C-N_Hydrolase_sf"/>
</dbReference>
<keyword evidence="4" id="KW-0378">Hydrolase</keyword>
<dbReference type="EMBL" id="LR743511">
    <property type="protein sequence ID" value="CAA2144129.1"/>
    <property type="molecule type" value="Genomic_DNA"/>
</dbReference>
<dbReference type="EMBL" id="BPQF01000037">
    <property type="protein sequence ID" value="GJD42028.1"/>
    <property type="molecule type" value="Genomic_DNA"/>
</dbReference>
<organism evidence="4">
    <name type="scientific">Methylobacterium bullatum</name>
    <dbReference type="NCBI Taxonomy" id="570505"/>
    <lineage>
        <taxon>Bacteria</taxon>
        <taxon>Pseudomonadati</taxon>
        <taxon>Pseudomonadota</taxon>
        <taxon>Alphaproteobacteria</taxon>
        <taxon>Hyphomicrobiales</taxon>
        <taxon>Methylobacteriaceae</taxon>
        <taxon>Methylobacterium</taxon>
    </lineage>
</organism>
<dbReference type="EC" id="3.5.5.7" evidence="4"/>
<proteinExistence type="inferred from homology"/>
<dbReference type="NCBIfam" id="TIGR04048">
    <property type="entry name" value="nitrile_sll0784"/>
    <property type="match status" value="1"/>
</dbReference>